<protein>
    <submittedName>
        <fullName evidence="2">DUF721 domain-containing protein</fullName>
    </submittedName>
</protein>
<evidence type="ECO:0000256" key="1">
    <source>
        <dbReference type="SAM" id="MobiDB-lite"/>
    </source>
</evidence>
<name>A0A2S9QDR3_9HYPH</name>
<feature type="region of interest" description="Disordered" evidence="1">
    <location>
        <begin position="134"/>
        <end position="162"/>
    </location>
</feature>
<gene>
    <name evidence="2" type="ORF">C5L14_12560</name>
</gene>
<evidence type="ECO:0000313" key="2">
    <source>
        <dbReference type="EMBL" id="PRH87440.1"/>
    </source>
</evidence>
<dbReference type="RefSeq" id="WP_105862373.1">
    <property type="nucleotide sequence ID" value="NZ_PUEJ01000004.1"/>
</dbReference>
<comment type="caution">
    <text evidence="2">The sequence shown here is derived from an EMBL/GenBank/DDBJ whole genome shotgun (WGS) entry which is preliminary data.</text>
</comment>
<organism evidence="2 3">
    <name type="scientific">Labrys okinawensis</name>
    <dbReference type="NCBI Taxonomy" id="346911"/>
    <lineage>
        <taxon>Bacteria</taxon>
        <taxon>Pseudomonadati</taxon>
        <taxon>Pseudomonadota</taxon>
        <taxon>Alphaproteobacteria</taxon>
        <taxon>Hyphomicrobiales</taxon>
        <taxon>Xanthobacteraceae</taxon>
        <taxon>Labrys</taxon>
    </lineage>
</organism>
<dbReference type="Pfam" id="PF05258">
    <property type="entry name" value="DciA"/>
    <property type="match status" value="1"/>
</dbReference>
<dbReference type="OrthoDB" id="7160947at2"/>
<proteinExistence type="predicted"/>
<sequence>MINKPKSQYPAPSQQPSSQQQVSVKRRSARPFADLVGPALADALKARGFATADIIGHWPDIVGARLSAHSLPVKIQWPPRPKGEASDAAPAAATLILRVESAFALEVEMSAGQIIERINAVFGWRCVGKLRLKQGPVDHPAPRERPGIPALPPEASRQLANDLSGIENPALREALERLGRQVRGAPRRTKPVTPT</sequence>
<feature type="compositionally biased region" description="Low complexity" evidence="1">
    <location>
        <begin position="1"/>
        <end position="23"/>
    </location>
</feature>
<dbReference type="InterPro" id="IPR010593">
    <property type="entry name" value="DUF1159"/>
</dbReference>
<dbReference type="PIRSF" id="PIRSF032064">
    <property type="entry name" value="UCP032064"/>
    <property type="match status" value="1"/>
</dbReference>
<dbReference type="AlphaFoldDB" id="A0A2S9QDR3"/>
<dbReference type="Proteomes" id="UP000237682">
    <property type="component" value="Unassembled WGS sequence"/>
</dbReference>
<accession>A0A2S9QDR3</accession>
<reference evidence="2 3" key="1">
    <citation type="submission" date="2018-02" db="EMBL/GenBank/DDBJ databases">
        <title>Whole genome sequencing of endophytic bacterium.</title>
        <authorList>
            <person name="Eedara R."/>
            <person name="Podile A.R."/>
        </authorList>
    </citation>
    <scope>NUCLEOTIDE SEQUENCE [LARGE SCALE GENOMIC DNA]</scope>
    <source>
        <strain evidence="2 3">RP1T</strain>
    </source>
</reference>
<feature type="region of interest" description="Disordered" evidence="1">
    <location>
        <begin position="1"/>
        <end position="25"/>
    </location>
</feature>
<dbReference type="InterPro" id="IPR007922">
    <property type="entry name" value="DciA-like"/>
</dbReference>
<keyword evidence="3" id="KW-1185">Reference proteome</keyword>
<dbReference type="EMBL" id="PUEJ01000004">
    <property type="protein sequence ID" value="PRH87440.1"/>
    <property type="molecule type" value="Genomic_DNA"/>
</dbReference>
<evidence type="ECO:0000313" key="3">
    <source>
        <dbReference type="Proteomes" id="UP000237682"/>
    </source>
</evidence>